<organism evidence="1 2">
    <name type="scientific">Citrus sinensis</name>
    <name type="common">Sweet orange</name>
    <name type="synonym">Citrus aurantium var. sinensis</name>
    <dbReference type="NCBI Taxonomy" id="2711"/>
    <lineage>
        <taxon>Eukaryota</taxon>
        <taxon>Viridiplantae</taxon>
        <taxon>Streptophyta</taxon>
        <taxon>Embryophyta</taxon>
        <taxon>Tracheophyta</taxon>
        <taxon>Spermatophyta</taxon>
        <taxon>Magnoliopsida</taxon>
        <taxon>eudicotyledons</taxon>
        <taxon>Gunneridae</taxon>
        <taxon>Pentapetalae</taxon>
        <taxon>rosids</taxon>
        <taxon>malvids</taxon>
        <taxon>Sapindales</taxon>
        <taxon>Rutaceae</taxon>
        <taxon>Aurantioideae</taxon>
        <taxon>Citrus</taxon>
    </lineage>
</organism>
<name>A0ACB8JV91_CITSI</name>
<protein>
    <submittedName>
        <fullName evidence="1">BAG family molecular chaperone regulator 4</fullName>
    </submittedName>
</protein>
<sequence>MKKNSKNDSSNNNNNNNEQVDWEMRPGGMLVQRRDDDNHDHQDGAAASASGGPVIRINVARGDLKKAISEKTGLDPQEQKVLFRGKEKEDNEHLDVSGVKDKSKVLLLEELTNKEKKPEEVKDSPEKKHDYPKDSEEMRKALQAIAGVRAEVDKLSERVASLEVAVNGGTKVPSEELDTSAELLMKELLKLDGIEAEGEAKVQRKTEVRRVQKFHETLDNLKAINSNPFCDSSNAIKVVTQWETFDSGMGSLNPPPLAPSATTINQDWERFD</sequence>
<reference evidence="2" key="1">
    <citation type="journal article" date="2023" name="Hortic. Res.">
        <title>A chromosome-level phased genome enabling allele-level studies in sweet orange: a case study on citrus Huanglongbing tolerance.</title>
        <authorList>
            <person name="Wu B."/>
            <person name="Yu Q."/>
            <person name="Deng Z."/>
            <person name="Duan Y."/>
            <person name="Luo F."/>
            <person name="Gmitter F. Jr."/>
        </authorList>
    </citation>
    <scope>NUCLEOTIDE SEQUENCE [LARGE SCALE GENOMIC DNA]</scope>
    <source>
        <strain evidence="2">cv. Valencia</strain>
    </source>
</reference>
<accession>A0ACB8JV91</accession>
<comment type="caution">
    <text evidence="1">The sequence shown here is derived from an EMBL/GenBank/DDBJ whole genome shotgun (WGS) entry which is preliminary data.</text>
</comment>
<keyword evidence="2" id="KW-1185">Reference proteome</keyword>
<evidence type="ECO:0000313" key="2">
    <source>
        <dbReference type="Proteomes" id="UP000829398"/>
    </source>
</evidence>
<dbReference type="Proteomes" id="UP000829398">
    <property type="component" value="Chromosome 6"/>
</dbReference>
<proteinExistence type="predicted"/>
<dbReference type="EMBL" id="CM039175">
    <property type="protein sequence ID" value="KAH9736677.1"/>
    <property type="molecule type" value="Genomic_DNA"/>
</dbReference>
<gene>
    <name evidence="1" type="ORF">KPL71_018178</name>
</gene>
<evidence type="ECO:0000313" key="1">
    <source>
        <dbReference type="EMBL" id="KAH9736677.1"/>
    </source>
</evidence>